<organism evidence="1">
    <name type="scientific">Thermus sp. WG</name>
    <dbReference type="NCBI Taxonomy" id="1312524"/>
    <lineage>
        <taxon>Bacteria</taxon>
        <taxon>Thermotogati</taxon>
        <taxon>Deinococcota</taxon>
        <taxon>Deinococci</taxon>
        <taxon>Thermales</taxon>
        <taxon>Thermaceae</taxon>
        <taxon>Thermus</taxon>
    </lineage>
</organism>
<dbReference type="AlphaFoldDB" id="R4JDW6"/>
<dbReference type="EMBL" id="KC491194">
    <property type="protein sequence ID" value="AGK85230.1"/>
    <property type="molecule type" value="Genomic_DNA"/>
</dbReference>
<dbReference type="RefSeq" id="WP_015618051.1">
    <property type="nucleotide sequence ID" value="NC_021187.1"/>
</dbReference>
<gene>
    <name evidence="1" type="ORF">WG13_11</name>
</gene>
<geneLocation type="plasmid" evidence="1">
    <name>pWG13</name>
</geneLocation>
<accession>R4JDW6</accession>
<protein>
    <submittedName>
        <fullName evidence="1">Uncharacterized protein</fullName>
    </submittedName>
</protein>
<sequence length="201" mass="22490">MEEAHAPKEGAERPRKEPREDVYLAHLWAYGRVAKGEKRKKGEPPPSPFRLLLGDGEASLPLPPRLYRLRVKAFLDQPVLAHFWPRTDEEGLLERPLLAHIFAQEAPPEAGRPTFLVRGRLLAADRDAARLVVEVRPNPQGRLKEPFRLTLLAPLALLEGLPPPGAGVELRGVYAPRTRRLVVQEARAVRLWDDPGEASGE</sequence>
<name>R4JDW6_9DEIN</name>
<reference evidence="1" key="1">
    <citation type="submission" date="2013-01" db="EMBL/GenBank/DDBJ databases">
        <title>Sequence Analysis and Characterization of Three Cryptic, Low-copy Number Plasmids from Thermus sp. WG.</title>
        <authorList>
            <person name="Hu Y."/>
            <person name="Wei Y."/>
            <person name="Du L."/>
            <person name="Chen Y."/>
            <person name="Huang R."/>
        </authorList>
    </citation>
    <scope>NUCLEOTIDE SEQUENCE</scope>
    <source>
        <strain evidence="1">WG</strain>
        <plasmid evidence="1">pWG13</plasmid>
    </source>
</reference>
<proteinExistence type="predicted"/>
<keyword evidence="1" id="KW-0614">Plasmid</keyword>
<evidence type="ECO:0000313" key="1">
    <source>
        <dbReference type="EMBL" id="AGK85230.1"/>
    </source>
</evidence>